<feature type="non-terminal residue" evidence="2">
    <location>
        <position position="1"/>
    </location>
</feature>
<gene>
    <name evidence="2" type="ORF">COU14_01455</name>
</gene>
<proteinExistence type="predicted"/>
<organism evidence="2 3">
    <name type="scientific">Candidatus Kaiserbacteria bacterium CG10_big_fil_rev_8_21_14_0_10_44_10</name>
    <dbReference type="NCBI Taxonomy" id="1974606"/>
    <lineage>
        <taxon>Bacteria</taxon>
        <taxon>Candidatus Kaiseribacteriota</taxon>
    </lineage>
</organism>
<dbReference type="GO" id="GO:0005737">
    <property type="term" value="C:cytoplasm"/>
    <property type="evidence" value="ECO:0007669"/>
    <property type="project" value="TreeGrafter"/>
</dbReference>
<dbReference type="Proteomes" id="UP000229612">
    <property type="component" value="Unassembled WGS sequence"/>
</dbReference>
<dbReference type="CDD" id="cd10747">
    <property type="entry name" value="DnaJ_C"/>
    <property type="match status" value="1"/>
</dbReference>
<dbReference type="SUPFAM" id="SSF49493">
    <property type="entry name" value="HSP40/DnaJ peptide-binding domain"/>
    <property type="match status" value="2"/>
</dbReference>
<dbReference type="PANTHER" id="PTHR43096:SF10">
    <property type="entry name" value="CHAPERONE PROTEIN DNAJ A6, CHLOROPLASTIC"/>
    <property type="match status" value="1"/>
</dbReference>
<sequence length="150" mass="16298">CGSCAGTGVKRSPVEIKIKVPTGINDGEVIRMVGQGEAMQGAIPGDLYIKIHVIPDKHIKREGNSLYQTLPVKLTDALLGAEYKIETLDGPVTIKVPANVQHNEVLRIKEKGVPVGNRRGDFLVKIDIELPTKLSRNAKKLIEELKGEGI</sequence>
<reference evidence="3" key="1">
    <citation type="submission" date="2017-09" db="EMBL/GenBank/DDBJ databases">
        <title>Depth-based differentiation of microbial function through sediment-hosted aquifers and enrichment of novel symbionts in the deep terrestrial subsurface.</title>
        <authorList>
            <person name="Probst A.J."/>
            <person name="Ladd B."/>
            <person name="Jarett J.K."/>
            <person name="Geller-Mcgrath D.E."/>
            <person name="Sieber C.M.K."/>
            <person name="Emerson J.B."/>
            <person name="Anantharaman K."/>
            <person name="Thomas B.C."/>
            <person name="Malmstrom R."/>
            <person name="Stieglmeier M."/>
            <person name="Klingl A."/>
            <person name="Woyke T."/>
            <person name="Ryan C.M."/>
            <person name="Banfield J.F."/>
        </authorList>
    </citation>
    <scope>NUCLEOTIDE SEQUENCE [LARGE SCALE GENOMIC DNA]</scope>
</reference>
<dbReference type="InterPro" id="IPR008971">
    <property type="entry name" value="HSP40/DnaJ_pept-bd"/>
</dbReference>
<evidence type="ECO:0000313" key="2">
    <source>
        <dbReference type="EMBL" id="PIR85969.1"/>
    </source>
</evidence>
<accession>A0A2H0UHU8</accession>
<dbReference type="AlphaFoldDB" id="A0A2H0UHU8"/>
<comment type="caution">
    <text evidence="2">The sequence shown here is derived from an EMBL/GenBank/DDBJ whole genome shotgun (WGS) entry which is preliminary data.</text>
</comment>
<dbReference type="EMBL" id="PFBG01000016">
    <property type="protein sequence ID" value="PIR85969.1"/>
    <property type="molecule type" value="Genomic_DNA"/>
</dbReference>
<dbReference type="PANTHER" id="PTHR43096">
    <property type="entry name" value="DNAJ HOMOLOG 1, MITOCHONDRIAL-RELATED"/>
    <property type="match status" value="1"/>
</dbReference>
<protein>
    <submittedName>
        <fullName evidence="2">Molecular chaperone DnaJ</fullName>
    </submittedName>
</protein>
<dbReference type="Gene3D" id="2.60.260.20">
    <property type="entry name" value="Urease metallochaperone UreE, N-terminal domain"/>
    <property type="match status" value="2"/>
</dbReference>
<dbReference type="Pfam" id="PF01556">
    <property type="entry name" value="DnaJ_C"/>
    <property type="match status" value="1"/>
</dbReference>
<dbReference type="GO" id="GO:0051082">
    <property type="term" value="F:unfolded protein binding"/>
    <property type="evidence" value="ECO:0007669"/>
    <property type="project" value="InterPro"/>
</dbReference>
<dbReference type="FunFam" id="2.60.260.20:FF:000013">
    <property type="entry name" value="DnaJ subfamily B member 11"/>
    <property type="match status" value="1"/>
</dbReference>
<evidence type="ECO:0000313" key="3">
    <source>
        <dbReference type="Proteomes" id="UP000229612"/>
    </source>
</evidence>
<name>A0A2H0UHU8_9BACT</name>
<dbReference type="GO" id="GO:0042026">
    <property type="term" value="P:protein refolding"/>
    <property type="evidence" value="ECO:0007669"/>
    <property type="project" value="TreeGrafter"/>
</dbReference>
<evidence type="ECO:0000259" key="1">
    <source>
        <dbReference type="Pfam" id="PF01556"/>
    </source>
</evidence>
<feature type="domain" description="Chaperone DnaJ C-terminal" evidence="1">
    <location>
        <begin position="13"/>
        <end position="131"/>
    </location>
</feature>
<dbReference type="InterPro" id="IPR002939">
    <property type="entry name" value="DnaJ_C"/>
</dbReference>